<keyword evidence="4 8" id="KW-0067">ATP-binding</keyword>
<organism evidence="8 9">
    <name type="scientific">Nocardioides eburneus</name>
    <dbReference type="NCBI Taxonomy" id="3231482"/>
    <lineage>
        <taxon>Bacteria</taxon>
        <taxon>Bacillati</taxon>
        <taxon>Actinomycetota</taxon>
        <taxon>Actinomycetes</taxon>
        <taxon>Propionibacteriales</taxon>
        <taxon>Nocardioidaceae</taxon>
        <taxon>Nocardioides</taxon>
    </lineage>
</organism>
<dbReference type="SMART" id="SM00382">
    <property type="entry name" value="AAA"/>
    <property type="match status" value="1"/>
</dbReference>
<dbReference type="InterPro" id="IPR027417">
    <property type="entry name" value="P-loop_NTPase"/>
</dbReference>
<reference evidence="8 9" key="1">
    <citation type="submission" date="2024-07" db="EMBL/GenBank/DDBJ databases">
        <authorList>
            <person name="Lee S."/>
            <person name="Kang M."/>
        </authorList>
    </citation>
    <scope>NUCLEOTIDE SEQUENCE [LARGE SCALE GENOMIC DNA]</scope>
    <source>
        <strain evidence="8 9">DS6</strain>
    </source>
</reference>
<dbReference type="PROSITE" id="PS00211">
    <property type="entry name" value="ABC_TRANSPORTER_1"/>
    <property type="match status" value="1"/>
</dbReference>
<evidence type="ECO:0000256" key="6">
    <source>
        <dbReference type="SAM" id="MobiDB-lite"/>
    </source>
</evidence>
<accession>A0ABV3SXP3</accession>
<dbReference type="PANTHER" id="PTHR43820:SF4">
    <property type="entry name" value="HIGH-AFFINITY BRANCHED-CHAIN AMINO ACID TRANSPORT ATP-BINDING PROTEIN LIVF"/>
    <property type="match status" value="1"/>
</dbReference>
<evidence type="ECO:0000259" key="7">
    <source>
        <dbReference type="PROSITE" id="PS50893"/>
    </source>
</evidence>
<dbReference type="InterPro" id="IPR003439">
    <property type="entry name" value="ABC_transporter-like_ATP-bd"/>
</dbReference>
<evidence type="ECO:0000313" key="8">
    <source>
        <dbReference type="EMBL" id="MEX0427718.1"/>
    </source>
</evidence>
<dbReference type="Gene3D" id="3.40.50.300">
    <property type="entry name" value="P-loop containing nucleotide triphosphate hydrolases"/>
    <property type="match status" value="1"/>
</dbReference>
<evidence type="ECO:0000256" key="2">
    <source>
        <dbReference type="ARBA" id="ARBA00022448"/>
    </source>
</evidence>
<keyword evidence="2" id="KW-0813">Transport</keyword>
<dbReference type="InterPro" id="IPR052156">
    <property type="entry name" value="BCAA_Transport_ATP-bd_LivF"/>
</dbReference>
<feature type="domain" description="ABC transporter" evidence="7">
    <location>
        <begin position="2"/>
        <end position="235"/>
    </location>
</feature>
<dbReference type="SUPFAM" id="SSF52540">
    <property type="entry name" value="P-loop containing nucleoside triphosphate hydrolases"/>
    <property type="match status" value="1"/>
</dbReference>
<comment type="similarity">
    <text evidence="1">Belongs to the ABC transporter superfamily.</text>
</comment>
<feature type="region of interest" description="Disordered" evidence="6">
    <location>
        <begin position="249"/>
        <end position="273"/>
    </location>
</feature>
<dbReference type="RefSeq" id="WP_367993369.1">
    <property type="nucleotide sequence ID" value="NZ_JBFPJR010000012.1"/>
</dbReference>
<protein>
    <submittedName>
        <fullName evidence="8">ABC transporter ATP-binding protein</fullName>
    </submittedName>
</protein>
<name>A0ABV3SXP3_9ACTN</name>
<dbReference type="InterPro" id="IPR003593">
    <property type="entry name" value="AAA+_ATPase"/>
</dbReference>
<dbReference type="PROSITE" id="PS50893">
    <property type="entry name" value="ABC_TRANSPORTER_2"/>
    <property type="match status" value="1"/>
</dbReference>
<keyword evidence="9" id="KW-1185">Reference proteome</keyword>
<dbReference type="CDD" id="cd03224">
    <property type="entry name" value="ABC_TM1139_LivF_branched"/>
    <property type="match status" value="1"/>
</dbReference>
<evidence type="ECO:0000256" key="1">
    <source>
        <dbReference type="ARBA" id="ARBA00005417"/>
    </source>
</evidence>
<gene>
    <name evidence="8" type="ORF">AB3X52_08810</name>
</gene>
<evidence type="ECO:0000256" key="5">
    <source>
        <dbReference type="ARBA" id="ARBA00022970"/>
    </source>
</evidence>
<evidence type="ECO:0000256" key="4">
    <source>
        <dbReference type="ARBA" id="ARBA00022840"/>
    </source>
</evidence>
<dbReference type="Proteomes" id="UP001556631">
    <property type="component" value="Unassembled WGS sequence"/>
</dbReference>
<keyword evidence="3" id="KW-0547">Nucleotide-binding</keyword>
<proteinExistence type="inferred from homology"/>
<dbReference type="Pfam" id="PF00005">
    <property type="entry name" value="ABC_tran"/>
    <property type="match status" value="1"/>
</dbReference>
<evidence type="ECO:0000256" key="3">
    <source>
        <dbReference type="ARBA" id="ARBA00022741"/>
    </source>
</evidence>
<dbReference type="GO" id="GO:0005524">
    <property type="term" value="F:ATP binding"/>
    <property type="evidence" value="ECO:0007669"/>
    <property type="project" value="UniProtKB-KW"/>
</dbReference>
<dbReference type="PANTHER" id="PTHR43820">
    <property type="entry name" value="HIGH-AFFINITY BRANCHED-CHAIN AMINO ACID TRANSPORT ATP-BINDING PROTEIN LIVF"/>
    <property type="match status" value="1"/>
</dbReference>
<comment type="caution">
    <text evidence="8">The sequence shown here is derived from an EMBL/GenBank/DDBJ whole genome shotgun (WGS) entry which is preliminary data.</text>
</comment>
<sequence length="273" mass="28496">MIELNGLGAHYSRVAALRSIDLQVAPGEVVALLGANGAGKSTLLHSTAGLHRAVTGKVLFNGTDVTSLDAAERTRRGISLVPAGRQVFTDLTVGQNLELGLHGTGLRGAERKGRLDQAFELFPILQDFADRAAGLLSGGQQQMLAIARALVRRPAFLLLDEPSLGLAPQIVTQILSVLTRLTDDGMGVLLAEQNATAALGVSQRGAILENGVLVRSDSAAALLTDPDVSNHYLGSSAVDAGSDTRATLPNRIFEPMHPPTRRGPILVGPTSGP</sequence>
<evidence type="ECO:0000313" key="9">
    <source>
        <dbReference type="Proteomes" id="UP001556631"/>
    </source>
</evidence>
<dbReference type="InterPro" id="IPR017871">
    <property type="entry name" value="ABC_transporter-like_CS"/>
</dbReference>
<keyword evidence="5" id="KW-0029">Amino-acid transport</keyword>
<dbReference type="EMBL" id="JBFPJR010000012">
    <property type="protein sequence ID" value="MEX0427718.1"/>
    <property type="molecule type" value="Genomic_DNA"/>
</dbReference>